<dbReference type="InterPro" id="IPR050266">
    <property type="entry name" value="AB_hydrolase_sf"/>
</dbReference>
<dbReference type="Gene3D" id="6.10.140.700">
    <property type="match status" value="1"/>
</dbReference>
<feature type="domain" description="AB hydrolase-1" evidence="2">
    <location>
        <begin position="42"/>
        <end position="122"/>
    </location>
</feature>
<evidence type="ECO:0000313" key="4">
    <source>
        <dbReference type="Proteomes" id="UP001444625"/>
    </source>
</evidence>
<protein>
    <submittedName>
        <fullName evidence="3">Alpha/beta fold hydrolase</fullName>
    </submittedName>
</protein>
<dbReference type="Proteomes" id="UP001444625">
    <property type="component" value="Unassembled WGS sequence"/>
</dbReference>
<evidence type="ECO:0000256" key="1">
    <source>
        <dbReference type="ARBA" id="ARBA00022801"/>
    </source>
</evidence>
<dbReference type="EMBL" id="JBDIML010000003">
    <property type="protein sequence ID" value="MEN2767538.1"/>
    <property type="molecule type" value="Genomic_DNA"/>
</dbReference>
<dbReference type="PANTHER" id="PTHR43798">
    <property type="entry name" value="MONOACYLGLYCEROL LIPASE"/>
    <property type="match status" value="1"/>
</dbReference>
<keyword evidence="4" id="KW-1185">Reference proteome</keyword>
<name>A0ABU9XJ77_9BACI</name>
<keyword evidence="1 3" id="KW-0378">Hydrolase</keyword>
<gene>
    <name evidence="3" type="ORF">ABC228_10090</name>
</gene>
<evidence type="ECO:0000259" key="2">
    <source>
        <dbReference type="Pfam" id="PF00561"/>
    </source>
</evidence>
<reference evidence="3 4" key="1">
    <citation type="submission" date="2024-05" db="EMBL/GenBank/DDBJ databases">
        <authorList>
            <person name="Haq I."/>
            <person name="Ullah Z."/>
            <person name="Ahmad R."/>
            <person name="Li M."/>
            <person name="Tong Y."/>
        </authorList>
    </citation>
    <scope>NUCLEOTIDE SEQUENCE [LARGE SCALE GENOMIC DNA]</scope>
    <source>
        <strain evidence="3 4">16A2E</strain>
    </source>
</reference>
<dbReference type="RefSeq" id="WP_345825012.1">
    <property type="nucleotide sequence ID" value="NZ_JBDIML010000003.1"/>
</dbReference>
<organism evidence="3 4">
    <name type="scientific">Ornithinibacillus xuwenensis</name>
    <dbReference type="NCBI Taxonomy" id="3144668"/>
    <lineage>
        <taxon>Bacteria</taxon>
        <taxon>Bacillati</taxon>
        <taxon>Bacillota</taxon>
        <taxon>Bacilli</taxon>
        <taxon>Bacillales</taxon>
        <taxon>Bacillaceae</taxon>
        <taxon>Ornithinibacillus</taxon>
    </lineage>
</organism>
<dbReference type="Gene3D" id="3.40.50.1820">
    <property type="entry name" value="alpha/beta hydrolase"/>
    <property type="match status" value="1"/>
</dbReference>
<dbReference type="InterPro" id="IPR000073">
    <property type="entry name" value="AB_hydrolase_1"/>
</dbReference>
<dbReference type="InterPro" id="IPR029058">
    <property type="entry name" value="AB_hydrolase_fold"/>
</dbReference>
<dbReference type="Pfam" id="PF00561">
    <property type="entry name" value="Abhydrolase_1"/>
    <property type="match status" value="1"/>
</dbReference>
<dbReference type="SUPFAM" id="SSF53474">
    <property type="entry name" value="alpha/beta-Hydrolases"/>
    <property type="match status" value="1"/>
</dbReference>
<accession>A0ABU9XJ77</accession>
<dbReference type="PANTHER" id="PTHR43798:SF31">
    <property type="entry name" value="AB HYDROLASE SUPERFAMILY PROTEIN YCLE"/>
    <property type="match status" value="1"/>
</dbReference>
<comment type="caution">
    <text evidence="3">The sequence shown here is derived from an EMBL/GenBank/DDBJ whole genome shotgun (WGS) entry which is preliminary data.</text>
</comment>
<dbReference type="GO" id="GO:0016787">
    <property type="term" value="F:hydrolase activity"/>
    <property type="evidence" value="ECO:0007669"/>
    <property type="project" value="UniProtKB-KW"/>
</dbReference>
<sequence length="278" mass="31771">MWEKHVIKTARGSFEYFQRGTGEPLCVTHLYSAFNEKGNTFAEPFTNHYKVFLINLKGCGDSDTAKQDFEYSMEEAVKDLEAIRLSLGYEKWAFAGHSTGGMLALKYAIMAENSLTKIIAGGLCASDAYMEHPDSIYCKENPNNPRIIEIIRALNSSDTPIEERRELNKEWFLMSIYNPSQYEEIIKKPNSGKVVGKRLDYFSKVELKDYDLRPKLSGVRIPAYIYSGLYDAQCPYVFSKEAADLLGNASMTTFERSNHNPFDEQEEKFKAFVMKTLE</sequence>
<proteinExistence type="predicted"/>
<evidence type="ECO:0000313" key="3">
    <source>
        <dbReference type="EMBL" id="MEN2767538.1"/>
    </source>
</evidence>